<evidence type="ECO:0000313" key="5">
    <source>
        <dbReference type="Proteomes" id="UP001217754"/>
    </source>
</evidence>
<dbReference type="CDD" id="cd03401">
    <property type="entry name" value="SPFH_prohibitin"/>
    <property type="match status" value="1"/>
</dbReference>
<evidence type="ECO:0000256" key="1">
    <source>
        <dbReference type="ARBA" id="ARBA00009658"/>
    </source>
</evidence>
<dbReference type="GO" id="GO:0016747">
    <property type="term" value="F:acyltransferase activity, transferring groups other than amino-acyl groups"/>
    <property type="evidence" value="ECO:0007669"/>
    <property type="project" value="InterPro"/>
</dbReference>
<evidence type="ECO:0000256" key="2">
    <source>
        <dbReference type="SAM" id="SignalP"/>
    </source>
</evidence>
<dbReference type="Proteomes" id="UP001217754">
    <property type="component" value="Chromosome 1"/>
</dbReference>
<dbReference type="GeneID" id="85224110"/>
<accession>A0AAF0EZ97</accession>
<evidence type="ECO:0000313" key="4">
    <source>
        <dbReference type="EMBL" id="WFD37517.1"/>
    </source>
</evidence>
<dbReference type="Pfam" id="PF13302">
    <property type="entry name" value="Acetyltransf_3"/>
    <property type="match status" value="1"/>
</dbReference>
<dbReference type="PANTHER" id="PTHR23222:SF0">
    <property type="entry name" value="PROHIBITIN 1"/>
    <property type="match status" value="1"/>
</dbReference>
<dbReference type="PRINTS" id="PR00679">
    <property type="entry name" value="PROHIBITIN"/>
</dbReference>
<dbReference type="GO" id="GO:0007005">
    <property type="term" value="P:mitochondrion organization"/>
    <property type="evidence" value="ECO:0007669"/>
    <property type="project" value="TreeGrafter"/>
</dbReference>
<dbReference type="GO" id="GO:0000423">
    <property type="term" value="P:mitophagy"/>
    <property type="evidence" value="ECO:0007669"/>
    <property type="project" value="UniProtKB-ARBA"/>
</dbReference>
<name>A0AAF0EZ97_9BASI</name>
<dbReference type="SUPFAM" id="SSF55729">
    <property type="entry name" value="Acyl-CoA N-acyltransferases (Nat)"/>
    <property type="match status" value="1"/>
</dbReference>
<dbReference type="InterPro" id="IPR036013">
    <property type="entry name" value="Band_7/SPFH_dom_sf"/>
</dbReference>
<evidence type="ECO:0000259" key="3">
    <source>
        <dbReference type="SMART" id="SM00244"/>
    </source>
</evidence>
<protein>
    <submittedName>
        <fullName evidence="4">Prohibitin-1, subunit of the prohibitin complex (Phb1p-Phb2p)</fullName>
    </submittedName>
</protein>
<dbReference type="GO" id="GO:0016020">
    <property type="term" value="C:membrane"/>
    <property type="evidence" value="ECO:0007669"/>
    <property type="project" value="InterPro"/>
</dbReference>
<dbReference type="InterPro" id="IPR016181">
    <property type="entry name" value="Acyl_CoA_acyltransferase"/>
</dbReference>
<dbReference type="PANTHER" id="PTHR23222">
    <property type="entry name" value="PROHIBITIN"/>
    <property type="match status" value="1"/>
</dbReference>
<dbReference type="SUPFAM" id="SSF117892">
    <property type="entry name" value="Band 7/SPFH domain"/>
    <property type="match status" value="1"/>
</dbReference>
<dbReference type="AlphaFoldDB" id="A0AAF0EZ97"/>
<feature type="chain" id="PRO_5042222222" evidence="2">
    <location>
        <begin position="26"/>
        <end position="474"/>
    </location>
</feature>
<feature type="domain" description="Band 7" evidence="3">
    <location>
        <begin position="26"/>
        <end position="187"/>
    </location>
</feature>
<dbReference type="SMART" id="SM00244">
    <property type="entry name" value="PHB"/>
    <property type="match status" value="1"/>
</dbReference>
<dbReference type="Pfam" id="PF01145">
    <property type="entry name" value="Band_7"/>
    <property type="match status" value="1"/>
</dbReference>
<reference evidence="4" key="1">
    <citation type="submission" date="2023-03" db="EMBL/GenBank/DDBJ databases">
        <title>Mating type loci evolution in Malassezia.</title>
        <authorList>
            <person name="Coelho M.A."/>
        </authorList>
    </citation>
    <scope>NUCLEOTIDE SEQUENCE</scope>
    <source>
        <strain evidence="4">CBS 9431</strain>
    </source>
</reference>
<dbReference type="Gene3D" id="3.40.630.30">
    <property type="match status" value="1"/>
</dbReference>
<dbReference type="InterPro" id="IPR001107">
    <property type="entry name" value="Band_7"/>
</dbReference>
<organism evidence="4 5">
    <name type="scientific">Malassezia japonica</name>
    <dbReference type="NCBI Taxonomy" id="223818"/>
    <lineage>
        <taxon>Eukaryota</taxon>
        <taxon>Fungi</taxon>
        <taxon>Dikarya</taxon>
        <taxon>Basidiomycota</taxon>
        <taxon>Ustilaginomycotina</taxon>
        <taxon>Malasseziomycetes</taxon>
        <taxon>Malasseziales</taxon>
        <taxon>Malasseziaceae</taxon>
        <taxon>Malassezia</taxon>
    </lineage>
</organism>
<dbReference type="Gene3D" id="3.30.479.30">
    <property type="entry name" value="Band 7 domain"/>
    <property type="match status" value="1"/>
</dbReference>
<keyword evidence="2" id="KW-0732">Signal</keyword>
<gene>
    <name evidence="4" type="primary">PHB1</name>
    <name evidence="4" type="ORF">MJAP1_000461</name>
</gene>
<proteinExistence type="inferred from homology"/>
<dbReference type="FunFam" id="3.30.479.30:FF:000001">
    <property type="entry name" value="Prohibitin 2"/>
    <property type="match status" value="1"/>
</dbReference>
<dbReference type="EMBL" id="CP119958">
    <property type="protein sequence ID" value="WFD37517.1"/>
    <property type="molecule type" value="Genomic_DNA"/>
</dbReference>
<comment type="similarity">
    <text evidence="1">Belongs to the prohibitin family.</text>
</comment>
<dbReference type="RefSeq" id="XP_060120414.1">
    <property type="nucleotide sequence ID" value="XM_060264431.1"/>
</dbReference>
<feature type="signal peptide" evidence="2">
    <location>
        <begin position="1"/>
        <end position="25"/>
    </location>
</feature>
<keyword evidence="5" id="KW-1185">Reference proteome</keyword>
<sequence>MANAASNFLSRFAVPLGLSAIAVQASLYDVPGGYRAVLFDRFTGVQKKPSMEGTHFLVPWLQKAILYDVRIKPRTISTTTGSKDLQMVTLSLRVLSRPDVAHLPQIYQSLGQDYDERVLPSIGNEVLKATVAQFDAAELITQREVVSARIREDLLNRAREFNIVLEDVSITHLTFGQEFTKAVEQKQIAQQDAERAKFVVEKAEQERQASVVRAEGEAEAASLITRALDKAGDGLLTMRRIEASQDIAKTLSTARNVTYLPHGNNVLAAVLVGERVVLVPYREQHVPTYHAWMQNEALREATGSSALSYEEEVEMQKSWRNDEDTDDDRDALLTTCPMVGDINLFLSEQYDENDADAPPRMGGELNVMIADTAYRRQGLASEALRLLFYYVTARPTPLPHGESQGRSPLMLDPTHIFSRIHESNAASRALFEDLGFVVGKESNVFSEMELQVVDASALKRTAPRAVLFWPEAGV</sequence>
<dbReference type="GO" id="GO:0005739">
    <property type="term" value="C:mitochondrion"/>
    <property type="evidence" value="ECO:0007669"/>
    <property type="project" value="TreeGrafter"/>
</dbReference>
<dbReference type="InterPro" id="IPR000163">
    <property type="entry name" value="Prohibitin"/>
</dbReference>
<dbReference type="InterPro" id="IPR000182">
    <property type="entry name" value="GNAT_dom"/>
</dbReference>